<dbReference type="Gene3D" id="1.10.530.40">
    <property type="match status" value="1"/>
</dbReference>
<organism evidence="7 8">
    <name type="scientific">Rhizophagus irregularis</name>
    <dbReference type="NCBI Taxonomy" id="588596"/>
    <lineage>
        <taxon>Eukaryota</taxon>
        <taxon>Fungi</taxon>
        <taxon>Fungi incertae sedis</taxon>
        <taxon>Mucoromycota</taxon>
        <taxon>Glomeromycotina</taxon>
        <taxon>Glomeromycetes</taxon>
        <taxon>Glomerales</taxon>
        <taxon>Glomeraceae</taxon>
        <taxon>Rhizophagus</taxon>
    </lineage>
</organism>
<dbReference type="GO" id="GO:0003796">
    <property type="term" value="F:lysozyme activity"/>
    <property type="evidence" value="ECO:0007669"/>
    <property type="project" value="UniProtKB-EC"/>
</dbReference>
<dbReference type="VEuPathDB" id="FungiDB:RhiirFUN_006884"/>
<dbReference type="AlphaFoldDB" id="A0A2I1GDK6"/>
<dbReference type="PANTHER" id="PTHR38107">
    <property type="match status" value="1"/>
</dbReference>
<reference evidence="7 8" key="1">
    <citation type="submission" date="2015-10" db="EMBL/GenBank/DDBJ databases">
        <title>Genome analyses suggest a sexual origin of heterokaryosis in a supposedly ancient asexual fungus.</title>
        <authorList>
            <person name="Ropars J."/>
            <person name="Sedzielewska K."/>
            <person name="Noel J."/>
            <person name="Charron P."/>
            <person name="Farinelli L."/>
            <person name="Marton T."/>
            <person name="Kruger M."/>
            <person name="Pelin A."/>
            <person name="Brachmann A."/>
            <person name="Corradi N."/>
        </authorList>
    </citation>
    <scope>NUCLEOTIDE SEQUENCE [LARGE SCALE GENOMIC DNA]</scope>
    <source>
        <strain evidence="7 8">A4</strain>
    </source>
</reference>
<keyword evidence="2" id="KW-0929">Antimicrobial</keyword>
<name>A0A2I1GDK6_9GLOM</name>
<evidence type="ECO:0000256" key="6">
    <source>
        <dbReference type="ARBA" id="ARBA00023295"/>
    </source>
</evidence>
<proteinExistence type="inferred from homology"/>
<dbReference type="GO" id="GO:0016998">
    <property type="term" value="P:cell wall macromolecule catabolic process"/>
    <property type="evidence" value="ECO:0007669"/>
    <property type="project" value="InterPro"/>
</dbReference>
<dbReference type="SUPFAM" id="SSF53955">
    <property type="entry name" value="Lysozyme-like"/>
    <property type="match status" value="1"/>
</dbReference>
<evidence type="ECO:0000256" key="1">
    <source>
        <dbReference type="ARBA" id="ARBA00000632"/>
    </source>
</evidence>
<evidence type="ECO:0000256" key="2">
    <source>
        <dbReference type="ARBA" id="ARBA00022529"/>
    </source>
</evidence>
<comment type="catalytic activity">
    <reaction evidence="1">
        <text>Hydrolysis of (1-&gt;4)-beta-linkages between N-acetylmuramic acid and N-acetyl-D-glucosamine residues in a peptidoglycan and between N-acetyl-D-glucosamine residues in chitodextrins.</text>
        <dbReference type="EC" id="3.2.1.17"/>
    </reaction>
</comment>
<dbReference type="Proteomes" id="UP000234323">
    <property type="component" value="Unassembled WGS sequence"/>
</dbReference>
<protein>
    <submittedName>
        <fullName evidence="7">Lysozyme</fullName>
    </submittedName>
</protein>
<evidence type="ECO:0000256" key="4">
    <source>
        <dbReference type="ARBA" id="ARBA00022801"/>
    </source>
</evidence>
<keyword evidence="3" id="KW-0081">Bacteriolytic enzyme</keyword>
<gene>
    <name evidence="7" type="ORF">RhiirA4_514582</name>
</gene>
<dbReference type="GO" id="GO:0031640">
    <property type="term" value="P:killing of cells of another organism"/>
    <property type="evidence" value="ECO:0007669"/>
    <property type="project" value="UniProtKB-KW"/>
</dbReference>
<evidence type="ECO:0000313" key="8">
    <source>
        <dbReference type="Proteomes" id="UP000234323"/>
    </source>
</evidence>
<keyword evidence="6" id="KW-0326">Glycosidase</keyword>
<dbReference type="EMBL" id="LLXI01000341">
    <property type="protein sequence ID" value="PKY44707.1"/>
    <property type="molecule type" value="Genomic_DNA"/>
</dbReference>
<keyword evidence="4" id="KW-0378">Hydrolase</keyword>
<keyword evidence="5" id="KW-1035">Host cytoplasm</keyword>
<dbReference type="Pfam" id="PF00959">
    <property type="entry name" value="Phage_lysozyme"/>
    <property type="match status" value="1"/>
</dbReference>
<dbReference type="OrthoDB" id="5358886at2759"/>
<keyword evidence="8" id="KW-1185">Reference proteome</keyword>
<dbReference type="GO" id="GO:0042742">
    <property type="term" value="P:defense response to bacterium"/>
    <property type="evidence" value="ECO:0007669"/>
    <property type="project" value="UniProtKB-KW"/>
</dbReference>
<accession>A0A2I1GDK6</accession>
<evidence type="ECO:0000256" key="3">
    <source>
        <dbReference type="ARBA" id="ARBA00022638"/>
    </source>
</evidence>
<dbReference type="PANTHER" id="PTHR38107:SF3">
    <property type="entry name" value="LYSOZYME RRRD-RELATED"/>
    <property type="match status" value="1"/>
</dbReference>
<dbReference type="HAMAP" id="MF_04110">
    <property type="entry name" value="ENDOLYSIN_T4"/>
    <property type="match status" value="1"/>
</dbReference>
<dbReference type="InterPro" id="IPR023346">
    <property type="entry name" value="Lysozyme-like_dom_sf"/>
</dbReference>
<dbReference type="InterPro" id="IPR002196">
    <property type="entry name" value="Glyco_hydro_24"/>
</dbReference>
<dbReference type="InterPro" id="IPR051018">
    <property type="entry name" value="Bacteriophage_GH24"/>
</dbReference>
<dbReference type="InterPro" id="IPR023347">
    <property type="entry name" value="Lysozyme_dom_sf"/>
</dbReference>
<dbReference type="VEuPathDB" id="FungiDB:FUN_004724"/>
<comment type="caution">
    <text evidence="7">The sequence shown here is derived from an EMBL/GenBank/DDBJ whole genome shotgun (WGS) entry which is preliminary data.</text>
</comment>
<dbReference type="VEuPathDB" id="FungiDB:RhiirA1_336657"/>
<dbReference type="InterPro" id="IPR034690">
    <property type="entry name" value="Endolysin_T4_type"/>
</dbReference>
<dbReference type="InterPro" id="IPR033907">
    <property type="entry name" value="Endolysin_autolysin"/>
</dbReference>
<dbReference type="CDD" id="cd00737">
    <property type="entry name" value="lyz_endolysin_autolysin"/>
    <property type="match status" value="1"/>
</dbReference>
<sequence length="147" mass="16304">MSCRINDEGLNLVKSFEGFMSNFYNCPAGKKTIGYGHNCEANNDGDKINAPISIAQAEDLLRRDLSIYENYVNSQVPGLNSNQFSALVSFTFNVGCDNLGSSTLLKKLKAGDTQGAANEFGRWVYANKKKLPGLIRRREAEKQLFLK</sequence>
<dbReference type="GO" id="GO:0009253">
    <property type="term" value="P:peptidoglycan catabolic process"/>
    <property type="evidence" value="ECO:0007669"/>
    <property type="project" value="InterPro"/>
</dbReference>
<evidence type="ECO:0000313" key="7">
    <source>
        <dbReference type="EMBL" id="PKY44707.1"/>
    </source>
</evidence>
<evidence type="ECO:0000256" key="5">
    <source>
        <dbReference type="ARBA" id="ARBA00023200"/>
    </source>
</evidence>